<gene>
    <name evidence="2" type="ORF">FOF46_04245</name>
</gene>
<dbReference type="Gene3D" id="1.25.40.390">
    <property type="match status" value="1"/>
</dbReference>
<dbReference type="AlphaFoldDB" id="A0A554VPU3"/>
<feature type="chain" id="PRO_5021994600" evidence="1">
    <location>
        <begin position="20"/>
        <end position="470"/>
    </location>
</feature>
<dbReference type="InterPro" id="IPR011990">
    <property type="entry name" value="TPR-like_helical_dom_sf"/>
</dbReference>
<name>A0A554VPU3_9FLAO</name>
<evidence type="ECO:0000313" key="3">
    <source>
        <dbReference type="Proteomes" id="UP000318833"/>
    </source>
</evidence>
<dbReference type="OrthoDB" id="725917at2"/>
<proteinExistence type="predicted"/>
<evidence type="ECO:0000256" key="1">
    <source>
        <dbReference type="SAM" id="SignalP"/>
    </source>
</evidence>
<dbReference type="PROSITE" id="PS51257">
    <property type="entry name" value="PROKAR_LIPOPROTEIN"/>
    <property type="match status" value="1"/>
</dbReference>
<dbReference type="Proteomes" id="UP000318833">
    <property type="component" value="Unassembled WGS sequence"/>
</dbReference>
<accession>A0A554VPU3</accession>
<organism evidence="2 3">
    <name type="scientific">Aquimarina algiphila</name>
    <dbReference type="NCBI Taxonomy" id="2047982"/>
    <lineage>
        <taxon>Bacteria</taxon>
        <taxon>Pseudomonadati</taxon>
        <taxon>Bacteroidota</taxon>
        <taxon>Flavobacteriia</taxon>
        <taxon>Flavobacteriales</taxon>
        <taxon>Flavobacteriaceae</taxon>
        <taxon>Aquimarina</taxon>
    </lineage>
</organism>
<feature type="signal peptide" evidence="1">
    <location>
        <begin position="1"/>
        <end position="19"/>
    </location>
</feature>
<dbReference type="SUPFAM" id="SSF48452">
    <property type="entry name" value="TPR-like"/>
    <property type="match status" value="1"/>
</dbReference>
<dbReference type="InterPro" id="IPR041662">
    <property type="entry name" value="SusD-like_2"/>
</dbReference>
<dbReference type="Pfam" id="PF12771">
    <property type="entry name" value="SusD-like_2"/>
    <property type="match status" value="1"/>
</dbReference>
<reference evidence="2 3" key="1">
    <citation type="submission" date="2019-07" db="EMBL/GenBank/DDBJ databases">
        <title>The draft genome sequence of Aquimarina algiphila M91.</title>
        <authorList>
            <person name="Meng X."/>
        </authorList>
    </citation>
    <scope>NUCLEOTIDE SEQUENCE [LARGE SCALE GENOMIC DNA]</scope>
    <source>
        <strain evidence="2 3">M91</strain>
    </source>
</reference>
<dbReference type="EMBL" id="VLNR01000006">
    <property type="protein sequence ID" value="TSE10513.1"/>
    <property type="molecule type" value="Genomic_DNA"/>
</dbReference>
<keyword evidence="2" id="KW-0449">Lipoprotein</keyword>
<keyword evidence="1" id="KW-0732">Signal</keyword>
<keyword evidence="3" id="KW-1185">Reference proteome</keyword>
<sequence length="470" mass="53096">MIMKKIVYLLTLIILGACTDQFEELNTNPNDPVTASENLLLPTVLFDLSNITVNQTYGFGDVIGQYTGNYEFNDIDIYRWQADDRFWSPMYSILQDINDLKAIAEENNNENYKAIALILEAYIYSVITDAYGDAPMTEANRTIEGITTPVYDKQEDIYTAIFSKLEEANTIANITETIKGDIMYNGDLGKWKKFANSLRLRLLMRISGVQNVSSGMNNIINNPDRYPVFTSNDDNAIYKYSGVVPDVSNVSQAGGGRDYEYFLRIPTAHFLGLLDANNDPRLNLWISPKEGTDDRTLGIIPGQPLGEIGRPADFSRKAVEFFEEAESIEGIFMTYSELNFILAEAKEKNMISAGVAKDYYDIAVQSSFDQWEVTIPTDFLTTTVPYDNSTDRLYEQKWLALYHTGVEPWFDWKRTGKPSFIQAGSGNLNNDMVPVRLRYPSLEQSVNASNYEQASAAMGGDNINASSWWW</sequence>
<evidence type="ECO:0000313" key="2">
    <source>
        <dbReference type="EMBL" id="TSE10513.1"/>
    </source>
</evidence>
<protein>
    <submittedName>
        <fullName evidence="2">SusD/RagB family nutrient-binding outer membrane lipoprotein</fullName>
    </submittedName>
</protein>
<comment type="caution">
    <text evidence="2">The sequence shown here is derived from an EMBL/GenBank/DDBJ whole genome shotgun (WGS) entry which is preliminary data.</text>
</comment>